<keyword evidence="1" id="KW-0472">Membrane</keyword>
<dbReference type="Proteomes" id="UP001292079">
    <property type="component" value="Unassembled WGS sequence"/>
</dbReference>
<name>A0AAE2D2Z8_SCHME</name>
<gene>
    <name evidence="2" type="ORF">MN116_006825</name>
</gene>
<accession>A0AAE2D2Z8</accession>
<evidence type="ECO:0000313" key="3">
    <source>
        <dbReference type="Proteomes" id="UP001292079"/>
    </source>
</evidence>
<organism evidence="2 3">
    <name type="scientific">Schistosoma mekongi</name>
    <name type="common">Parasitic worm</name>
    <dbReference type="NCBI Taxonomy" id="38744"/>
    <lineage>
        <taxon>Eukaryota</taxon>
        <taxon>Metazoa</taxon>
        <taxon>Spiralia</taxon>
        <taxon>Lophotrochozoa</taxon>
        <taxon>Platyhelminthes</taxon>
        <taxon>Trematoda</taxon>
        <taxon>Digenea</taxon>
        <taxon>Strigeidida</taxon>
        <taxon>Schistosomatoidea</taxon>
        <taxon>Schistosomatidae</taxon>
        <taxon>Schistosoma</taxon>
    </lineage>
</organism>
<dbReference type="EMBL" id="JALJAT010000005">
    <property type="protein sequence ID" value="KAK4469254.1"/>
    <property type="molecule type" value="Genomic_DNA"/>
</dbReference>
<comment type="caution">
    <text evidence="2">The sequence shown here is derived from an EMBL/GenBank/DDBJ whole genome shotgun (WGS) entry which is preliminary data.</text>
</comment>
<evidence type="ECO:0000256" key="1">
    <source>
        <dbReference type="SAM" id="Phobius"/>
    </source>
</evidence>
<dbReference type="AlphaFoldDB" id="A0AAE2D2Z8"/>
<feature type="transmembrane region" description="Helical" evidence="1">
    <location>
        <begin position="218"/>
        <end position="236"/>
    </location>
</feature>
<protein>
    <submittedName>
        <fullName evidence="2">Uncharacterized protein</fullName>
    </submittedName>
</protein>
<sequence length="490" mass="54806">MVTGEKATNGLHNNNGIHGLELNGRKSDYYPLKSLHYKRSLYDSEAYQIDYKPELRANHGQNFTQITCRIYRPKLNAEVYLTCPALGERTIHGNCYQGCQPTNPCGHSTQYQYGCVPHDQTVFCQKTEFPNGTIVLNLKVDRTDKRLTGLWSCIYAGLESTKFEIELKSPPLSIDEVSAVSKPLVEQTKHETDTNVLRSNQDISFNNRSMAYMRKPEILFTLLSILILSILINVGFCIRCLLFRSYIDASQEGSSNTSCLAACLCLPDEMRKGSLIMTTPILPRVNMNPHMNHARINGSDQGAFNSSYSLSALQKIPLLYNGTSYKENLPTNYIPTNSLPGTFPRHGIQNMRNNNTQQPQFGGLMQPQNLDMEASNLATFSTIDGTNKFVSFTPTYIRAPSLNTPSPNLNRDTMNSYGYSPQTAIHHIGQSEIHSFPQYLIRMQHPHVIYDDVAAGTSSIVGSLNHSPNGSILDTTGLQTHMAQFQKISM</sequence>
<reference evidence="2" key="1">
    <citation type="submission" date="2022-04" db="EMBL/GenBank/DDBJ databases">
        <authorList>
            <person name="Xu L."/>
            <person name="Lv Z."/>
        </authorList>
    </citation>
    <scope>NUCLEOTIDE SEQUENCE</scope>
    <source>
        <strain evidence="2">LV_2022a</strain>
    </source>
</reference>
<keyword evidence="1" id="KW-1133">Transmembrane helix</keyword>
<proteinExistence type="predicted"/>
<reference evidence="2" key="2">
    <citation type="journal article" date="2023" name="Infect Dis Poverty">
        <title>Chromosome-scale genome of the human blood fluke Schistosoma mekongi and its implications for public health.</title>
        <authorList>
            <person name="Zhou M."/>
            <person name="Xu L."/>
            <person name="Xu D."/>
            <person name="Chen W."/>
            <person name="Khan J."/>
            <person name="Hu Y."/>
            <person name="Huang H."/>
            <person name="Wei H."/>
            <person name="Zhang Y."/>
            <person name="Chusongsang P."/>
            <person name="Tanasarnprasert K."/>
            <person name="Hu X."/>
            <person name="Limpanont Y."/>
            <person name="Lv Z."/>
        </authorList>
    </citation>
    <scope>NUCLEOTIDE SEQUENCE</scope>
    <source>
        <strain evidence="2">LV_2022a</strain>
    </source>
</reference>
<keyword evidence="3" id="KW-1185">Reference proteome</keyword>
<evidence type="ECO:0000313" key="2">
    <source>
        <dbReference type="EMBL" id="KAK4469254.1"/>
    </source>
</evidence>
<keyword evidence="1" id="KW-0812">Transmembrane</keyword>